<dbReference type="NCBIfam" id="TIGR00256">
    <property type="entry name" value="D-aminoacyl-tRNA deacylase"/>
    <property type="match status" value="1"/>
</dbReference>
<dbReference type="STRING" id="1284.SHYC_06405"/>
<dbReference type="FunFam" id="3.50.80.10:FF:000001">
    <property type="entry name" value="D-aminoacyl-tRNA deacylase"/>
    <property type="match status" value="1"/>
</dbReference>
<dbReference type="KEGG" id="shu:SHYC_06405"/>
<dbReference type="HAMAP" id="MF_00518">
    <property type="entry name" value="Deacylase_Dtd"/>
    <property type="match status" value="1"/>
</dbReference>
<protein>
    <recommendedName>
        <fullName evidence="3">D-aminoacyl-tRNA deacylase</fullName>
        <shortName evidence="3">DTD</shortName>
        <ecNumber evidence="3">3.1.1.96</ecNumber>
    </recommendedName>
    <alternativeName>
        <fullName evidence="3">Gly-tRNA(Ala) deacylase</fullName>
        <ecNumber evidence="3">3.1.1.-</ecNumber>
    </alternativeName>
</protein>
<evidence type="ECO:0000256" key="1">
    <source>
        <dbReference type="ARBA" id="ARBA00009673"/>
    </source>
</evidence>
<dbReference type="PANTHER" id="PTHR10472:SF5">
    <property type="entry name" value="D-AMINOACYL-TRNA DEACYLASE 1"/>
    <property type="match status" value="1"/>
</dbReference>
<sequence>MKIVVQRVKSAGVRNKNIHRTIGKGYCLLVGVGEHSTEIDAEVLAKKIVNARLFEDDAGKLNLNIQQVEGEILSISQFTLLADVKKGNRPSFTNAKAPNEANKIYDVFNQALATYGFDVVTGEFGTDMTIDIQNDGPVTIIYESDNGKIL</sequence>
<comment type="subunit">
    <text evidence="3">Homodimer.</text>
</comment>
<dbReference type="Gene3D" id="3.50.80.10">
    <property type="entry name" value="D-tyrosyl-tRNA(Tyr) deacylase"/>
    <property type="match status" value="1"/>
</dbReference>
<dbReference type="EC" id="3.1.1.96" evidence="3"/>
<keyword evidence="3 4" id="KW-0378">Hydrolase</keyword>
<comment type="catalytic activity">
    <reaction evidence="3">
        <text>glycyl-tRNA(Ala) + H2O = tRNA(Ala) + glycine + H(+)</text>
        <dbReference type="Rhea" id="RHEA:53744"/>
        <dbReference type="Rhea" id="RHEA-COMP:9657"/>
        <dbReference type="Rhea" id="RHEA-COMP:13640"/>
        <dbReference type="ChEBI" id="CHEBI:15377"/>
        <dbReference type="ChEBI" id="CHEBI:15378"/>
        <dbReference type="ChEBI" id="CHEBI:57305"/>
        <dbReference type="ChEBI" id="CHEBI:78442"/>
        <dbReference type="ChEBI" id="CHEBI:78522"/>
    </reaction>
</comment>
<evidence type="ECO:0000313" key="5">
    <source>
        <dbReference type="Proteomes" id="UP000285625"/>
    </source>
</evidence>
<keyword evidence="2 3" id="KW-0694">RNA-binding</keyword>
<dbReference type="GO" id="GO:0043908">
    <property type="term" value="F:Ser(Gly)-tRNA(Ala) hydrolase activity"/>
    <property type="evidence" value="ECO:0007669"/>
    <property type="project" value="UniProtKB-UniRule"/>
</dbReference>
<dbReference type="Pfam" id="PF02580">
    <property type="entry name" value="Tyr_Deacylase"/>
    <property type="match status" value="1"/>
</dbReference>
<dbReference type="GO" id="GO:0051500">
    <property type="term" value="F:D-tyrosyl-tRNA(Tyr) deacylase activity"/>
    <property type="evidence" value="ECO:0007669"/>
    <property type="project" value="TreeGrafter"/>
</dbReference>
<keyword evidence="3" id="KW-0820">tRNA-binding</keyword>
<dbReference type="GO" id="GO:0106026">
    <property type="term" value="F:Gly-tRNA(Ala) deacylase activity"/>
    <property type="evidence" value="ECO:0007669"/>
    <property type="project" value="UniProtKB-UniRule"/>
</dbReference>
<dbReference type="AlphaFoldDB" id="A0A0A8HPZ4"/>
<comment type="catalytic activity">
    <reaction evidence="3">
        <text>a D-aminoacyl-tRNA + H2O = a tRNA + a D-alpha-amino acid + H(+)</text>
        <dbReference type="Rhea" id="RHEA:13953"/>
        <dbReference type="Rhea" id="RHEA-COMP:10123"/>
        <dbReference type="Rhea" id="RHEA-COMP:10124"/>
        <dbReference type="ChEBI" id="CHEBI:15377"/>
        <dbReference type="ChEBI" id="CHEBI:15378"/>
        <dbReference type="ChEBI" id="CHEBI:59871"/>
        <dbReference type="ChEBI" id="CHEBI:78442"/>
        <dbReference type="ChEBI" id="CHEBI:79333"/>
        <dbReference type="EC" id="3.1.1.96"/>
    </reaction>
</comment>
<comment type="function">
    <text evidence="3">An aminoacyl-tRNA editing enzyme that deacylates mischarged D-aminoacyl-tRNAs. Also deacylates mischarged glycyl-tRNA(Ala), protecting cells against glycine mischarging by AlaRS. Acts via tRNA-based rather than protein-based catalysis; rejects L-amino acids rather than detecting D-amino acids in the active site. By recycling D-aminoacyl-tRNA to D-amino acids and free tRNA molecules, this enzyme counteracts the toxicity associated with the formation of D-aminoacyl-tRNA entities in vivo and helps enforce protein L-homochirality.</text>
</comment>
<gene>
    <name evidence="3" type="primary">dtd</name>
    <name evidence="4" type="ORF">BUZ57_04855</name>
</gene>
<dbReference type="InterPro" id="IPR023509">
    <property type="entry name" value="DTD-like_sf"/>
</dbReference>
<dbReference type="SUPFAM" id="SSF69500">
    <property type="entry name" value="DTD-like"/>
    <property type="match status" value="1"/>
</dbReference>
<dbReference type="RefSeq" id="WP_039645407.1">
    <property type="nucleotide sequence ID" value="NZ_CP008747.1"/>
</dbReference>
<comment type="subcellular location">
    <subcellularLocation>
        <location evidence="3">Cytoplasm</location>
    </subcellularLocation>
</comment>
<dbReference type="GO" id="GO:0000049">
    <property type="term" value="F:tRNA binding"/>
    <property type="evidence" value="ECO:0007669"/>
    <property type="project" value="UniProtKB-UniRule"/>
</dbReference>
<dbReference type="InterPro" id="IPR003732">
    <property type="entry name" value="Daa-tRNA_deacyls_DTD"/>
</dbReference>
<dbReference type="GO" id="GO:0019478">
    <property type="term" value="P:D-amino acid catabolic process"/>
    <property type="evidence" value="ECO:0007669"/>
    <property type="project" value="UniProtKB-UniRule"/>
</dbReference>
<comment type="domain">
    <text evidence="3">A Gly-cisPro motif from one monomer fits into the active site of the other monomer to allow specific chiral rejection of L-amino acids.</text>
</comment>
<dbReference type="GeneID" id="41073071"/>
<evidence type="ECO:0000313" key="4">
    <source>
        <dbReference type="EMBL" id="RIO46446.1"/>
    </source>
</evidence>
<evidence type="ECO:0000256" key="3">
    <source>
        <dbReference type="HAMAP-Rule" id="MF_00518"/>
    </source>
</evidence>
<reference evidence="4 5" key="1">
    <citation type="journal article" date="2016" name="Front. Microbiol.">
        <title>Comprehensive Phylogenetic Analysis of Bovine Non-aureus Staphylococci Species Based on Whole-Genome Sequencing.</title>
        <authorList>
            <person name="Naushad S."/>
            <person name="Barkema H.W."/>
            <person name="Luby C."/>
            <person name="Condas L.A."/>
            <person name="Nobrega D.B."/>
            <person name="Carson D.A."/>
            <person name="De Buck J."/>
        </authorList>
    </citation>
    <scope>NUCLEOTIDE SEQUENCE [LARGE SCALE GENOMIC DNA]</scope>
    <source>
        <strain evidence="4 5">SNUC 5959</strain>
    </source>
</reference>
<dbReference type="PANTHER" id="PTHR10472">
    <property type="entry name" value="D-TYROSYL-TRNA TYR DEACYLASE"/>
    <property type="match status" value="1"/>
</dbReference>
<accession>A0A0A8HPZ4</accession>
<dbReference type="EMBL" id="QXVO01000010">
    <property type="protein sequence ID" value="RIO46446.1"/>
    <property type="molecule type" value="Genomic_DNA"/>
</dbReference>
<dbReference type="HOGENOM" id="CLU_076901_1_0_9"/>
<evidence type="ECO:0000256" key="2">
    <source>
        <dbReference type="ARBA" id="ARBA00022884"/>
    </source>
</evidence>
<comment type="similarity">
    <text evidence="1 3">Belongs to the DTD family.</text>
</comment>
<name>A0A0A8HPZ4_STAHY</name>
<keyword evidence="3" id="KW-0963">Cytoplasm</keyword>
<dbReference type="EC" id="3.1.1.-" evidence="3"/>
<feature type="short sequence motif" description="Gly-cisPro motif, important for rejection of L-amino acids" evidence="3">
    <location>
        <begin position="136"/>
        <end position="137"/>
    </location>
</feature>
<organism evidence="4 5">
    <name type="scientific">Staphylococcus hyicus</name>
    <dbReference type="NCBI Taxonomy" id="1284"/>
    <lineage>
        <taxon>Bacteria</taxon>
        <taxon>Bacillati</taxon>
        <taxon>Bacillota</taxon>
        <taxon>Bacilli</taxon>
        <taxon>Bacillales</taxon>
        <taxon>Staphylococcaceae</taxon>
        <taxon>Staphylococcus</taxon>
    </lineage>
</organism>
<dbReference type="Proteomes" id="UP000285625">
    <property type="component" value="Unassembled WGS sequence"/>
</dbReference>
<dbReference type="GO" id="GO:0005737">
    <property type="term" value="C:cytoplasm"/>
    <property type="evidence" value="ECO:0007669"/>
    <property type="project" value="UniProtKB-SubCell"/>
</dbReference>
<proteinExistence type="inferred from homology"/>
<comment type="caution">
    <text evidence="4">The sequence shown here is derived from an EMBL/GenBank/DDBJ whole genome shotgun (WGS) entry which is preliminary data.</text>
</comment>